<dbReference type="GO" id="GO:0046556">
    <property type="term" value="F:alpha-L-arabinofuranosidase activity"/>
    <property type="evidence" value="ECO:0007669"/>
    <property type="project" value="InterPro"/>
</dbReference>
<evidence type="ECO:0000256" key="6">
    <source>
        <dbReference type="SAM" id="MobiDB-lite"/>
    </source>
</evidence>
<dbReference type="Proteomes" id="UP000565579">
    <property type="component" value="Unassembled WGS sequence"/>
</dbReference>
<dbReference type="InterPro" id="IPR006710">
    <property type="entry name" value="Glyco_hydro_43"/>
</dbReference>
<accession>A0A7X0NPB5</accession>
<dbReference type="PANTHER" id="PTHR43817">
    <property type="entry name" value="GLYCOSYL HYDROLASE"/>
    <property type="match status" value="1"/>
</dbReference>
<evidence type="ECO:0000313" key="8">
    <source>
        <dbReference type="EMBL" id="MBB6547087.1"/>
    </source>
</evidence>
<feature type="domain" description="Alpha-L-arabinofuranosidase B arabinose-binding" evidence="7">
    <location>
        <begin position="220"/>
        <end position="322"/>
    </location>
</feature>
<evidence type="ECO:0000256" key="2">
    <source>
        <dbReference type="ARBA" id="ARBA00022729"/>
    </source>
</evidence>
<dbReference type="SUPFAM" id="SSF110221">
    <property type="entry name" value="AbfB domain"/>
    <property type="match status" value="1"/>
</dbReference>
<evidence type="ECO:0000256" key="4">
    <source>
        <dbReference type="ARBA" id="ARBA00023295"/>
    </source>
</evidence>
<organism evidence="8 9">
    <name type="scientific">Nonomuraea rubra</name>
    <dbReference type="NCBI Taxonomy" id="46180"/>
    <lineage>
        <taxon>Bacteria</taxon>
        <taxon>Bacillati</taxon>
        <taxon>Actinomycetota</taxon>
        <taxon>Actinomycetes</taxon>
        <taxon>Streptosporangiales</taxon>
        <taxon>Streptosporangiaceae</taxon>
        <taxon>Nonomuraea</taxon>
    </lineage>
</organism>
<evidence type="ECO:0000259" key="7">
    <source>
        <dbReference type="Pfam" id="PF05270"/>
    </source>
</evidence>
<dbReference type="InterPro" id="IPR036195">
    <property type="entry name" value="AbfB_ABD_sf"/>
</dbReference>
<dbReference type="Gene3D" id="2.115.10.20">
    <property type="entry name" value="Glycosyl hydrolase domain, family 43"/>
    <property type="match status" value="1"/>
</dbReference>
<dbReference type="AlphaFoldDB" id="A0A7X0NPB5"/>
<sequence>MWVLENSSADPFTGTWVEKGRIVTHLDTFSLDATTFTHNGTRYLSWAQQDPAIGGNTNLYLAPMSHPWTISGTPARLSVPTLSWETVGYKVNEGLSVLIRNGKVFMTYSAGATDSNYCMGMLTASASSNLMNPASWSKKQQPVFRSNAATSQYGPGHNSFTVSEDGQSDILVYHDRNYRDISGDPLNDANRRTRIQKLYWNAGGTPNFGIPVPDGATPYRFRSYTFPDRFIRQVPFRGRIDADMTNLAESQFRIVIGLAGSGTVSLESTSNPGSYLRNRNYEIWLDRNDGTTGFRNGASFTGRPGQSDSAAVSFESVSAPGRPAGPPARTSNGHARQRDVHASSREKVHAAAPHALLSAG</sequence>
<keyword evidence="2" id="KW-0732">Signal</keyword>
<dbReference type="EMBL" id="JACHMI010000001">
    <property type="protein sequence ID" value="MBB6547087.1"/>
    <property type="molecule type" value="Genomic_DNA"/>
</dbReference>
<dbReference type="GO" id="GO:0046373">
    <property type="term" value="P:L-arabinose metabolic process"/>
    <property type="evidence" value="ECO:0007669"/>
    <property type="project" value="InterPro"/>
</dbReference>
<feature type="compositionally biased region" description="Basic and acidic residues" evidence="6">
    <location>
        <begin position="336"/>
        <end position="349"/>
    </location>
</feature>
<proteinExistence type="inferred from homology"/>
<keyword evidence="4 5" id="KW-0326">Glycosidase</keyword>
<dbReference type="Pfam" id="PF04616">
    <property type="entry name" value="Glyco_hydro_43"/>
    <property type="match status" value="1"/>
</dbReference>
<dbReference type="CDD" id="cd23399">
    <property type="entry name" value="beta-trefoil_ABD_ABFB"/>
    <property type="match status" value="1"/>
</dbReference>
<dbReference type="InterPro" id="IPR007934">
    <property type="entry name" value="AbfB_ABD"/>
</dbReference>
<keyword evidence="9" id="KW-1185">Reference proteome</keyword>
<protein>
    <recommendedName>
        <fullName evidence="7">Alpha-L-arabinofuranosidase B arabinose-binding domain-containing protein</fullName>
    </recommendedName>
</protein>
<keyword evidence="3 5" id="KW-0378">Hydrolase</keyword>
<dbReference type="PANTHER" id="PTHR43817:SF1">
    <property type="entry name" value="HYDROLASE, FAMILY 43, PUTATIVE (AFU_ORTHOLOGUE AFUA_3G01660)-RELATED"/>
    <property type="match status" value="1"/>
</dbReference>
<comment type="similarity">
    <text evidence="1 5">Belongs to the glycosyl hydrolase 43 family.</text>
</comment>
<dbReference type="InterPro" id="IPR023296">
    <property type="entry name" value="Glyco_hydro_beta-prop_sf"/>
</dbReference>
<reference evidence="8 9" key="1">
    <citation type="submission" date="2020-08" db="EMBL/GenBank/DDBJ databases">
        <title>Sequencing the genomes of 1000 actinobacteria strains.</title>
        <authorList>
            <person name="Klenk H.-P."/>
        </authorList>
    </citation>
    <scope>NUCLEOTIDE SEQUENCE [LARGE SCALE GENOMIC DNA]</scope>
    <source>
        <strain evidence="8 9">DSM 43768</strain>
    </source>
</reference>
<evidence type="ECO:0000256" key="1">
    <source>
        <dbReference type="ARBA" id="ARBA00009865"/>
    </source>
</evidence>
<dbReference type="Gene3D" id="2.80.10.50">
    <property type="match status" value="1"/>
</dbReference>
<evidence type="ECO:0000313" key="9">
    <source>
        <dbReference type="Proteomes" id="UP000565579"/>
    </source>
</evidence>
<evidence type="ECO:0000256" key="3">
    <source>
        <dbReference type="ARBA" id="ARBA00022801"/>
    </source>
</evidence>
<feature type="region of interest" description="Disordered" evidence="6">
    <location>
        <begin position="295"/>
        <end position="360"/>
    </location>
</feature>
<gene>
    <name evidence="8" type="ORF">HD593_001882</name>
</gene>
<dbReference type="Pfam" id="PF05270">
    <property type="entry name" value="AbfB"/>
    <property type="match status" value="1"/>
</dbReference>
<name>A0A7X0NPB5_9ACTN</name>
<evidence type="ECO:0000256" key="5">
    <source>
        <dbReference type="RuleBase" id="RU361187"/>
    </source>
</evidence>
<comment type="caution">
    <text evidence="8">The sequence shown here is derived from an EMBL/GenBank/DDBJ whole genome shotgun (WGS) entry which is preliminary data.</text>
</comment>
<dbReference type="SUPFAM" id="SSF75005">
    <property type="entry name" value="Arabinanase/levansucrase/invertase"/>
    <property type="match status" value="1"/>
</dbReference>